<organism evidence="2 3">
    <name type="scientific">Porites lobata</name>
    <dbReference type="NCBI Taxonomy" id="104759"/>
    <lineage>
        <taxon>Eukaryota</taxon>
        <taxon>Metazoa</taxon>
        <taxon>Cnidaria</taxon>
        <taxon>Anthozoa</taxon>
        <taxon>Hexacorallia</taxon>
        <taxon>Scleractinia</taxon>
        <taxon>Fungiina</taxon>
        <taxon>Poritidae</taxon>
        <taxon>Porites</taxon>
    </lineage>
</organism>
<gene>
    <name evidence="2" type="ORF">PLOB_00015856</name>
</gene>
<protein>
    <submittedName>
        <fullName evidence="2">Uncharacterized protein</fullName>
    </submittedName>
</protein>
<accession>A0ABN8R7Y3</accession>
<dbReference type="EMBL" id="CALNXK010000199">
    <property type="protein sequence ID" value="CAH3175319.1"/>
    <property type="molecule type" value="Genomic_DNA"/>
</dbReference>
<proteinExistence type="predicted"/>
<evidence type="ECO:0000256" key="1">
    <source>
        <dbReference type="SAM" id="SignalP"/>
    </source>
</evidence>
<feature type="signal peptide" evidence="1">
    <location>
        <begin position="1"/>
        <end position="24"/>
    </location>
</feature>
<sequence>MNKALLTVLVVAIVAGVFVEQSNALLRAGRDRIEKFQRGLNSYKQQEAEMNPPMAVYYRRRRIIRLDELGQTFCSSSGSTPCLELNSPIYAVGGKRRQKKTEDKC</sequence>
<keyword evidence="1" id="KW-0732">Signal</keyword>
<name>A0ABN8R7Y3_9CNID</name>
<comment type="caution">
    <text evidence="2">The sequence shown here is derived from an EMBL/GenBank/DDBJ whole genome shotgun (WGS) entry which is preliminary data.</text>
</comment>
<evidence type="ECO:0000313" key="3">
    <source>
        <dbReference type="Proteomes" id="UP001159405"/>
    </source>
</evidence>
<reference evidence="2 3" key="1">
    <citation type="submission" date="2022-05" db="EMBL/GenBank/DDBJ databases">
        <authorList>
            <consortium name="Genoscope - CEA"/>
            <person name="William W."/>
        </authorList>
    </citation>
    <scope>NUCLEOTIDE SEQUENCE [LARGE SCALE GENOMIC DNA]</scope>
</reference>
<keyword evidence="3" id="KW-1185">Reference proteome</keyword>
<feature type="chain" id="PRO_5047048147" evidence="1">
    <location>
        <begin position="25"/>
        <end position="105"/>
    </location>
</feature>
<dbReference type="Proteomes" id="UP001159405">
    <property type="component" value="Unassembled WGS sequence"/>
</dbReference>
<evidence type="ECO:0000313" key="2">
    <source>
        <dbReference type="EMBL" id="CAH3175319.1"/>
    </source>
</evidence>